<keyword evidence="1" id="KW-0489">Methyltransferase</keyword>
<dbReference type="PANTHER" id="PTHR14614">
    <property type="entry name" value="HEPATOCELLULAR CARCINOMA-ASSOCIATED ANTIGEN"/>
    <property type="match status" value="1"/>
</dbReference>
<feature type="compositionally biased region" description="Acidic residues" evidence="3">
    <location>
        <begin position="15"/>
        <end position="33"/>
    </location>
</feature>
<sequence>MKEKRENGGEGEREKEEEEEDDDDEDEDDEDEAWAGPLAAVFPRDPALFADSFPTRSRFRFCGHVLRIAQHHGPRLGLAAPVWDGVRVLGGIGGVFRGVTPPLTSPLTDPLGGDVTITDLPLALEQIRENVRRNVPGGAAAPCPPPRVRALAWGLDHGSFPRGYDVVLGADVVYDPRSFPALLTTLRHLCGPRSVALLCCGMRRELGAARFFQQLLPRHFRTQLLRRCPQRDVELYRATCGDIG</sequence>
<keyword evidence="1" id="KW-0808">Transferase</keyword>
<feature type="compositionally biased region" description="Basic and acidic residues" evidence="3">
    <location>
        <begin position="1"/>
        <end position="14"/>
    </location>
</feature>
<dbReference type="AlphaFoldDB" id="A0A8B9UPQ8"/>
<dbReference type="GO" id="GO:0032991">
    <property type="term" value="C:protein-containing complex"/>
    <property type="evidence" value="ECO:0007669"/>
    <property type="project" value="TreeGrafter"/>
</dbReference>
<evidence type="ECO:0000256" key="3">
    <source>
        <dbReference type="SAM" id="MobiDB-lite"/>
    </source>
</evidence>
<protein>
    <submittedName>
        <fullName evidence="4">EEF1A lysine methyltransferase 3</fullName>
    </submittedName>
</protein>
<feature type="region of interest" description="Disordered" evidence="3">
    <location>
        <begin position="1"/>
        <end position="33"/>
    </location>
</feature>
<dbReference type="InterPro" id="IPR029063">
    <property type="entry name" value="SAM-dependent_MTases_sf"/>
</dbReference>
<dbReference type="GO" id="GO:0008168">
    <property type="term" value="F:methyltransferase activity"/>
    <property type="evidence" value="ECO:0007669"/>
    <property type="project" value="UniProtKB-KW"/>
</dbReference>
<dbReference type="Gene3D" id="3.40.50.150">
    <property type="entry name" value="Vaccinia Virus protein VP39"/>
    <property type="match status" value="1"/>
</dbReference>
<evidence type="ECO:0000313" key="4">
    <source>
        <dbReference type="Ensembl" id="ENSAZOP00000011229.1"/>
    </source>
</evidence>
<accession>A0A8B9UPQ8</accession>
<dbReference type="Ensembl" id="ENSAZOT00000011994.1">
    <property type="protein sequence ID" value="ENSAZOP00000011229.1"/>
    <property type="gene ID" value="ENSAZOG00000007163.1"/>
</dbReference>
<dbReference type="GO" id="GO:0005829">
    <property type="term" value="C:cytosol"/>
    <property type="evidence" value="ECO:0007669"/>
    <property type="project" value="TreeGrafter"/>
</dbReference>
<evidence type="ECO:0000256" key="1">
    <source>
        <dbReference type="ARBA" id="ARBA00022603"/>
    </source>
</evidence>
<evidence type="ECO:0000256" key="2">
    <source>
        <dbReference type="ARBA" id="ARBA00022691"/>
    </source>
</evidence>
<dbReference type="PANTHER" id="PTHR14614:SF5">
    <property type="entry name" value="EEF1A LYSINE METHYLTRANSFERASE 3"/>
    <property type="match status" value="1"/>
</dbReference>
<dbReference type="GO" id="GO:0032259">
    <property type="term" value="P:methylation"/>
    <property type="evidence" value="ECO:0007669"/>
    <property type="project" value="UniProtKB-KW"/>
</dbReference>
<evidence type="ECO:0000313" key="5">
    <source>
        <dbReference type="Proteomes" id="UP000694549"/>
    </source>
</evidence>
<reference evidence="4" key="2">
    <citation type="submission" date="2025-09" db="UniProtKB">
        <authorList>
            <consortium name="Ensembl"/>
        </authorList>
    </citation>
    <scope>IDENTIFICATION</scope>
</reference>
<keyword evidence="5" id="KW-1185">Reference proteome</keyword>
<organism evidence="4 5">
    <name type="scientific">Anas zonorhyncha</name>
    <name type="common">Eastern spot-billed duck</name>
    <dbReference type="NCBI Taxonomy" id="75864"/>
    <lineage>
        <taxon>Eukaryota</taxon>
        <taxon>Metazoa</taxon>
        <taxon>Chordata</taxon>
        <taxon>Craniata</taxon>
        <taxon>Vertebrata</taxon>
        <taxon>Euteleostomi</taxon>
        <taxon>Archelosauria</taxon>
        <taxon>Archosauria</taxon>
        <taxon>Dinosauria</taxon>
        <taxon>Saurischia</taxon>
        <taxon>Theropoda</taxon>
        <taxon>Coelurosauria</taxon>
        <taxon>Aves</taxon>
        <taxon>Neognathae</taxon>
        <taxon>Galloanserae</taxon>
        <taxon>Anseriformes</taxon>
        <taxon>Anatidae</taxon>
        <taxon>Anatinae</taxon>
        <taxon>Anas</taxon>
    </lineage>
</organism>
<dbReference type="SUPFAM" id="SSF53335">
    <property type="entry name" value="S-adenosyl-L-methionine-dependent methyltransferases"/>
    <property type="match status" value="1"/>
</dbReference>
<dbReference type="Pfam" id="PF10294">
    <property type="entry name" value="Methyltransf_16"/>
    <property type="match status" value="1"/>
</dbReference>
<dbReference type="InterPro" id="IPR019410">
    <property type="entry name" value="Methyltransf_16"/>
</dbReference>
<keyword evidence="2" id="KW-0949">S-adenosyl-L-methionine</keyword>
<reference evidence="4" key="1">
    <citation type="submission" date="2025-08" db="UniProtKB">
        <authorList>
            <consortium name="Ensembl"/>
        </authorList>
    </citation>
    <scope>IDENTIFICATION</scope>
</reference>
<name>A0A8B9UPQ8_9AVES</name>
<proteinExistence type="predicted"/>
<dbReference type="Proteomes" id="UP000694549">
    <property type="component" value="Unplaced"/>
</dbReference>